<protein>
    <recommendedName>
        <fullName evidence="3">AsmA-like C-terminal domain-containing protein</fullName>
    </recommendedName>
</protein>
<dbReference type="EMBL" id="CP001032">
    <property type="protein sequence ID" value="ACB77075.1"/>
    <property type="molecule type" value="Genomic_DNA"/>
</dbReference>
<dbReference type="OrthoDB" id="175350at2"/>
<sequence length="1001" mass="104751">MKAVRGILIGLGVVILLLLVLVAVAFNSSVQTWAARKALASRPDLHGGIGSVSAGWSQVQLRDVRLERHGAVLTLPALDADVPLVRAGIGQNVNVRRLVAKGWTLDLTKAAQLSGPARQAAAWLRSEPAGATAARGDFSLLPSAYAAESAQAAAPMFRGVFHELQLPVDLSLDGVELDGEVILPPLEGQGPLRLRVVVHGGGLAANREGNFTVDVSAAKGDGGALTLHAQLAATMDTPRTFARLGTRATAMMSGTQHPAGVKLDANLEATRTPTGETYALLLVQGEKQLASLQGTLTTATARIGGTWKVDLGDADLAPFLLGQPLPTFTAVGEGGFATDTTFGEVHASGRLQASADRLAVARPELAGIGRTNVTADFDVLQHGRSLRVERLTANLSGQAPVASVRALQPFEFNLSTAELRVADPAQDLVGVVLTGLPVAWAQPFAGELRLGGGDVSGEFAASARDGGLALRSRRPLTIHGFSLSDADGPLLQNLDVTLNASADYTPLGWQAQVVELTLRQAGATLLALDAKAGRLTGPAQPIKVTGRWSADLPGWTNQPAVHGALQLVSGTAQGEFNASIDGTRSIETRLSVMNLVATTKETLPAITAEVRADMSSDGHVTFKSPWLFEHAGRKSDLLLSGTFTPGKPAATVDARLTGELIHLEDVRMLALLVPGETAEDKSAKPEEKPAGAPWAGIGGQITLALKKVVQAEDFEVTDVAGALRIDPQKLSLDAVRAVFGPESDLKLNGGVRYDPQAAQAYAFNGDLVVRNLETGPVFRAMDPAKLPTIEGKVNVTSHLAGAGASLGEVVERTQGQFEITSKGGVFRALATVLPAERMQTAQSALSIVGGLFGGSTEETVNTTLEIVKILAEIPFDQLSVKAERGTNLDLLLQDFTLISPTVRLAGAGKLDYVPGRPLLQQALDLQINLGARGRLGELLGKVKLLKAETDNLGYSAFSTPIKIGGTLAHTDTSDLQTKLLNLAVEKSGVGEAINKILGGRK</sequence>
<gene>
    <name evidence="1" type="ordered locus">Oter_3800</name>
</gene>
<dbReference type="Proteomes" id="UP000007013">
    <property type="component" value="Chromosome"/>
</dbReference>
<dbReference type="HOGENOM" id="CLU_299537_0_0_0"/>
<accession>B1ZYH7</accession>
<proteinExistence type="predicted"/>
<dbReference type="eggNOG" id="COG2982">
    <property type="taxonomic scope" value="Bacteria"/>
</dbReference>
<evidence type="ECO:0008006" key="3">
    <source>
        <dbReference type="Google" id="ProtNLM"/>
    </source>
</evidence>
<evidence type="ECO:0000313" key="1">
    <source>
        <dbReference type="EMBL" id="ACB77075.1"/>
    </source>
</evidence>
<evidence type="ECO:0000313" key="2">
    <source>
        <dbReference type="Proteomes" id="UP000007013"/>
    </source>
</evidence>
<dbReference type="RefSeq" id="WP_012376604.1">
    <property type="nucleotide sequence ID" value="NC_010571.1"/>
</dbReference>
<organism evidence="1 2">
    <name type="scientific">Opitutus terrae (strain DSM 11246 / JCM 15787 / PB90-1)</name>
    <dbReference type="NCBI Taxonomy" id="452637"/>
    <lineage>
        <taxon>Bacteria</taxon>
        <taxon>Pseudomonadati</taxon>
        <taxon>Verrucomicrobiota</taxon>
        <taxon>Opitutia</taxon>
        <taxon>Opitutales</taxon>
        <taxon>Opitutaceae</taxon>
        <taxon>Opitutus</taxon>
    </lineage>
</organism>
<name>B1ZYH7_OPITP</name>
<keyword evidence="2" id="KW-1185">Reference proteome</keyword>
<reference evidence="1 2" key="1">
    <citation type="journal article" date="2011" name="J. Bacteriol.">
        <title>Genome sequence of the verrucomicrobium Opitutus terrae PB90-1, an abundant inhabitant of rice paddy soil ecosystems.</title>
        <authorList>
            <person name="van Passel M.W."/>
            <person name="Kant R."/>
            <person name="Palva A."/>
            <person name="Copeland A."/>
            <person name="Lucas S."/>
            <person name="Lapidus A."/>
            <person name="Glavina del Rio T."/>
            <person name="Pitluck S."/>
            <person name="Goltsman E."/>
            <person name="Clum A."/>
            <person name="Sun H."/>
            <person name="Schmutz J."/>
            <person name="Larimer F.W."/>
            <person name="Land M.L."/>
            <person name="Hauser L."/>
            <person name="Kyrpides N."/>
            <person name="Mikhailova N."/>
            <person name="Richardson P.P."/>
            <person name="Janssen P.H."/>
            <person name="de Vos W.M."/>
            <person name="Smidt H."/>
        </authorList>
    </citation>
    <scope>NUCLEOTIDE SEQUENCE [LARGE SCALE GENOMIC DNA]</scope>
    <source>
        <strain evidence="2">DSM 11246 / JCM 15787 / PB90-1</strain>
    </source>
</reference>
<dbReference type="KEGG" id="ote:Oter_3800"/>
<dbReference type="STRING" id="452637.Oter_3800"/>
<dbReference type="AlphaFoldDB" id="B1ZYH7"/>